<dbReference type="eggNOG" id="COG1286">
    <property type="taxonomic scope" value="Bacteria"/>
</dbReference>
<feature type="transmembrane region" description="Helical" evidence="5">
    <location>
        <begin position="31"/>
        <end position="48"/>
    </location>
</feature>
<keyword evidence="2 5" id="KW-0812">Transmembrane</keyword>
<reference evidence="7" key="1">
    <citation type="submission" date="2009-11" db="EMBL/GenBank/DDBJ databases">
        <title>The complete genome of Sulfurospirillum deleyianum DSM 6946.</title>
        <authorList>
            <consortium name="US DOE Joint Genome Institute (JGI-PGF)"/>
            <person name="Lucas S."/>
            <person name="Copeland A."/>
            <person name="Lapidus A."/>
            <person name="Glavina del Rio T."/>
            <person name="Dalin E."/>
            <person name="Tice H."/>
            <person name="Bruce D."/>
            <person name="Goodwin L."/>
            <person name="Pitluck S."/>
            <person name="Kyrpides N."/>
            <person name="Mavromatis K."/>
            <person name="Ivanova N."/>
            <person name="Ovchinnikova G."/>
            <person name="Munk A.C."/>
            <person name="Lu M."/>
            <person name="Brettin T."/>
            <person name="Detter J.C."/>
            <person name="Han C."/>
            <person name="Tapia R."/>
            <person name="Larimer F."/>
            <person name="Land M."/>
            <person name="Hauser L."/>
            <person name="Markowitz V."/>
            <person name="Cheng J.F."/>
            <person name="Hugenholtz P."/>
            <person name="Woyke T."/>
            <person name="Wu D."/>
            <person name="Aumann P."/>
            <person name="Schneider S."/>
            <person name="Lang E."/>
            <person name="Spring S."/>
            <person name="Klenk H.P."/>
            <person name="Eisen J.A."/>
        </authorList>
    </citation>
    <scope>NUCLEOTIDE SEQUENCE [LARGE SCALE GENOMIC DNA]</scope>
    <source>
        <strain evidence="7">ATCC 51133 / DSM 6946 / 5175</strain>
    </source>
</reference>
<comment type="subcellular location">
    <subcellularLocation>
        <location evidence="1">Membrane</location>
        <topology evidence="1">Multi-pass membrane protein</topology>
    </subcellularLocation>
</comment>
<proteinExistence type="predicted"/>
<feature type="transmembrane region" description="Helical" evidence="5">
    <location>
        <begin position="6"/>
        <end position="24"/>
    </location>
</feature>
<dbReference type="GO" id="GO:0016020">
    <property type="term" value="C:membrane"/>
    <property type="evidence" value="ECO:0007669"/>
    <property type="project" value="UniProtKB-SubCell"/>
</dbReference>
<name>D1AZZ7_SULD5</name>
<evidence type="ECO:0000256" key="2">
    <source>
        <dbReference type="ARBA" id="ARBA00022692"/>
    </source>
</evidence>
<sequence>MTHVVMFDLIALALVLILGIKGIINGFIKEVFGLLGIIGGIFFASRYASEAGELIHAHLFAFGNKASLYLFGFIAVLILFWISALLLGYLLSHIINLSGLGIIDKLLGFAVGSMKIFLVFSALSVALNNIEFVKSRIEPYVQQSMMFPLFLETGKAIVKLDTHTMLESIQAKENNTSSEGKPND</sequence>
<dbReference type="Proteomes" id="UP000002222">
    <property type="component" value="Chromosome"/>
</dbReference>
<dbReference type="HOGENOM" id="CLU_092720_1_0_7"/>
<dbReference type="AlphaFoldDB" id="D1AZZ7"/>
<organism evidence="6 7">
    <name type="scientific">Sulfurospirillum deleyianum (strain ATCC 51133 / DSM 6946 / 5175)</name>
    <dbReference type="NCBI Taxonomy" id="525898"/>
    <lineage>
        <taxon>Bacteria</taxon>
        <taxon>Pseudomonadati</taxon>
        <taxon>Campylobacterota</taxon>
        <taxon>Epsilonproteobacteria</taxon>
        <taxon>Campylobacterales</taxon>
        <taxon>Sulfurospirillaceae</taxon>
        <taxon>Sulfurospirillum</taxon>
    </lineage>
</organism>
<evidence type="ECO:0000256" key="4">
    <source>
        <dbReference type="ARBA" id="ARBA00023136"/>
    </source>
</evidence>
<gene>
    <name evidence="6" type="ordered locus">Sdel_0578</name>
</gene>
<dbReference type="KEGG" id="sdl:Sdel_0578"/>
<keyword evidence="3 5" id="KW-1133">Transmembrane helix</keyword>
<dbReference type="InterPro" id="IPR052719">
    <property type="entry name" value="CvpA-like"/>
</dbReference>
<dbReference type="InterPro" id="IPR003825">
    <property type="entry name" value="Colicin-V_CvpA"/>
</dbReference>
<dbReference type="PANTHER" id="PTHR36926:SF1">
    <property type="entry name" value="COLICIN V PRODUCTION PROTEIN"/>
    <property type="match status" value="1"/>
</dbReference>
<keyword evidence="7" id="KW-1185">Reference proteome</keyword>
<keyword evidence="4 5" id="KW-0472">Membrane</keyword>
<accession>D1AZZ7</accession>
<feature type="transmembrane region" description="Helical" evidence="5">
    <location>
        <begin position="106"/>
        <end position="127"/>
    </location>
</feature>
<feature type="transmembrane region" description="Helical" evidence="5">
    <location>
        <begin position="68"/>
        <end position="94"/>
    </location>
</feature>
<protein>
    <submittedName>
        <fullName evidence="6">Colicin V production protein</fullName>
    </submittedName>
</protein>
<evidence type="ECO:0000313" key="7">
    <source>
        <dbReference type="Proteomes" id="UP000002222"/>
    </source>
</evidence>
<evidence type="ECO:0000256" key="1">
    <source>
        <dbReference type="ARBA" id="ARBA00004141"/>
    </source>
</evidence>
<evidence type="ECO:0000256" key="3">
    <source>
        <dbReference type="ARBA" id="ARBA00022989"/>
    </source>
</evidence>
<evidence type="ECO:0000313" key="6">
    <source>
        <dbReference type="EMBL" id="ACZ11614.1"/>
    </source>
</evidence>
<reference evidence="6 7" key="2">
    <citation type="journal article" date="2010" name="Stand. Genomic Sci.">
        <title>Complete genome sequence of Sulfurospirillum deleyianum type strain (5175).</title>
        <authorList>
            <person name="Sikorski J."/>
            <person name="Lapidus A."/>
            <person name="Copeland A."/>
            <person name="Glavina Del Rio T."/>
            <person name="Nolan M."/>
            <person name="Lucas S."/>
            <person name="Chen F."/>
            <person name="Tice H."/>
            <person name="Cheng J.F."/>
            <person name="Saunders E."/>
            <person name="Bruce D."/>
            <person name="Goodwin L."/>
            <person name="Pitluck S."/>
            <person name="Ovchinnikova G."/>
            <person name="Pati A."/>
            <person name="Ivanova N."/>
            <person name="Mavromatis K."/>
            <person name="Chen A."/>
            <person name="Palaniappan K."/>
            <person name="Chain P."/>
            <person name="Land M."/>
            <person name="Hauser L."/>
            <person name="Chang Y.J."/>
            <person name="Jeffries C.D."/>
            <person name="Brettin T."/>
            <person name="Detter J.C."/>
            <person name="Han C."/>
            <person name="Rohde M."/>
            <person name="Lang E."/>
            <person name="Spring S."/>
            <person name="Goker M."/>
            <person name="Bristow J."/>
            <person name="Eisen J.A."/>
            <person name="Markowitz V."/>
            <person name="Hugenholtz P."/>
            <person name="Kyrpides N.C."/>
            <person name="Klenk H.P."/>
        </authorList>
    </citation>
    <scope>NUCLEOTIDE SEQUENCE [LARGE SCALE GENOMIC DNA]</scope>
    <source>
        <strain evidence="7">ATCC 51133 / DSM 6946 / 5175</strain>
    </source>
</reference>
<dbReference type="STRING" id="525898.Sdel_0578"/>
<dbReference type="RefSeq" id="WP_012856380.1">
    <property type="nucleotide sequence ID" value="NC_013512.1"/>
</dbReference>
<dbReference type="GO" id="GO:0009403">
    <property type="term" value="P:toxin biosynthetic process"/>
    <property type="evidence" value="ECO:0007669"/>
    <property type="project" value="InterPro"/>
</dbReference>
<dbReference type="PANTHER" id="PTHR36926">
    <property type="entry name" value="COLICIN V PRODUCTION PROTEIN"/>
    <property type="match status" value="1"/>
</dbReference>
<dbReference type="Pfam" id="PF02674">
    <property type="entry name" value="Colicin_V"/>
    <property type="match status" value="1"/>
</dbReference>
<evidence type="ECO:0000256" key="5">
    <source>
        <dbReference type="SAM" id="Phobius"/>
    </source>
</evidence>
<dbReference type="OrthoDB" id="5334123at2"/>
<dbReference type="EMBL" id="CP001816">
    <property type="protein sequence ID" value="ACZ11614.1"/>
    <property type="molecule type" value="Genomic_DNA"/>
</dbReference>